<proteinExistence type="predicted"/>
<name>B4VH19_9CYAN</name>
<evidence type="ECO:0000313" key="3">
    <source>
        <dbReference type="Proteomes" id="UP000003835"/>
    </source>
</evidence>
<evidence type="ECO:0000256" key="1">
    <source>
        <dbReference type="SAM" id="MobiDB-lite"/>
    </source>
</evidence>
<evidence type="ECO:0000313" key="2">
    <source>
        <dbReference type="EMBL" id="EDX78555.1"/>
    </source>
</evidence>
<accession>B4VH19</accession>
<gene>
    <name evidence="2" type="ORF">MC7420_7208</name>
</gene>
<feature type="region of interest" description="Disordered" evidence="1">
    <location>
        <begin position="28"/>
        <end position="50"/>
    </location>
</feature>
<keyword evidence="3" id="KW-1185">Reference proteome</keyword>
<dbReference type="AlphaFoldDB" id="B4VH19"/>
<protein>
    <submittedName>
        <fullName evidence="2">Uncharacterized protein</fullName>
    </submittedName>
</protein>
<dbReference type="RefSeq" id="WP_006098030.1">
    <property type="nucleotide sequence ID" value="NZ_DS989841.1"/>
</dbReference>
<sequence>MGCLSIVGAGLGTIVGAGLGNKFRYSPITEQQNPPYLTDNGTTKPALSHR</sequence>
<organism evidence="2 3">
    <name type="scientific">Coleofasciculus chthonoplastes PCC 7420</name>
    <dbReference type="NCBI Taxonomy" id="118168"/>
    <lineage>
        <taxon>Bacteria</taxon>
        <taxon>Bacillati</taxon>
        <taxon>Cyanobacteriota</taxon>
        <taxon>Cyanophyceae</taxon>
        <taxon>Coleofasciculales</taxon>
        <taxon>Coleofasciculaceae</taxon>
        <taxon>Coleofasciculus</taxon>
    </lineage>
</organism>
<dbReference type="HOGENOM" id="CLU_3116696_0_0_3"/>
<dbReference type="STRING" id="118168.MC7420_7208"/>
<dbReference type="EMBL" id="DS989841">
    <property type="protein sequence ID" value="EDX78555.1"/>
    <property type="molecule type" value="Genomic_DNA"/>
</dbReference>
<reference evidence="2 3" key="1">
    <citation type="submission" date="2008-07" db="EMBL/GenBank/DDBJ databases">
        <authorList>
            <person name="Tandeau de Marsac N."/>
            <person name="Ferriera S."/>
            <person name="Johnson J."/>
            <person name="Kravitz S."/>
            <person name="Beeson K."/>
            <person name="Sutton G."/>
            <person name="Rogers Y.-H."/>
            <person name="Friedman R."/>
            <person name="Frazier M."/>
            <person name="Venter J.C."/>
        </authorList>
    </citation>
    <scope>NUCLEOTIDE SEQUENCE [LARGE SCALE GENOMIC DNA]</scope>
    <source>
        <strain evidence="2 3">PCC 7420</strain>
    </source>
</reference>
<dbReference type="Proteomes" id="UP000003835">
    <property type="component" value="Unassembled WGS sequence"/>
</dbReference>